<keyword evidence="2" id="KW-1185">Reference proteome</keyword>
<sequence>MLARIDAGPLQLTGEAGFLPAMIRAVQKRGLAAELTEYLGYEKGSLVGRREHAPTAESKRWARWP</sequence>
<accession>A0A7I7K363</accession>
<dbReference type="Proteomes" id="UP000467006">
    <property type="component" value="Chromosome"/>
</dbReference>
<evidence type="ECO:0000313" key="1">
    <source>
        <dbReference type="EMBL" id="BBX17998.1"/>
    </source>
</evidence>
<protein>
    <submittedName>
        <fullName evidence="1">Uncharacterized protein</fullName>
    </submittedName>
</protein>
<dbReference type="EMBL" id="AP022563">
    <property type="protein sequence ID" value="BBX17998.1"/>
    <property type="molecule type" value="Genomic_DNA"/>
</dbReference>
<reference evidence="1 2" key="1">
    <citation type="journal article" date="2019" name="Emerg. Microbes Infect.">
        <title>Comprehensive subspecies identification of 175 nontuberculous mycobacteria species based on 7547 genomic profiles.</title>
        <authorList>
            <person name="Matsumoto Y."/>
            <person name="Kinjo T."/>
            <person name="Motooka D."/>
            <person name="Nabeya D."/>
            <person name="Jung N."/>
            <person name="Uechi K."/>
            <person name="Horii T."/>
            <person name="Iida T."/>
            <person name="Fujita J."/>
            <person name="Nakamura S."/>
        </authorList>
    </citation>
    <scope>NUCLEOTIDE SEQUENCE [LARGE SCALE GENOMIC DNA]</scope>
    <source>
        <strain evidence="1 2">JCM 6396</strain>
    </source>
</reference>
<proteinExistence type="predicted"/>
<gene>
    <name evidence="1" type="ORF">MDUV_28580</name>
</gene>
<evidence type="ECO:0000313" key="2">
    <source>
        <dbReference type="Proteomes" id="UP000467006"/>
    </source>
</evidence>
<name>A0A7I7K363_9MYCO</name>
<dbReference type="AlphaFoldDB" id="A0A7I7K363"/>
<dbReference type="KEGG" id="mdu:MDUV_28580"/>
<organism evidence="1 2">
    <name type="scientific">Mycolicibacterium duvalii</name>
    <dbReference type="NCBI Taxonomy" id="39688"/>
    <lineage>
        <taxon>Bacteria</taxon>
        <taxon>Bacillati</taxon>
        <taxon>Actinomycetota</taxon>
        <taxon>Actinomycetes</taxon>
        <taxon>Mycobacteriales</taxon>
        <taxon>Mycobacteriaceae</taxon>
        <taxon>Mycolicibacterium</taxon>
    </lineage>
</organism>